<dbReference type="GO" id="GO:0005829">
    <property type="term" value="C:cytosol"/>
    <property type="evidence" value="ECO:0007669"/>
    <property type="project" value="TreeGrafter"/>
</dbReference>
<comment type="caution">
    <text evidence="7">The sequence shown here is derived from an EMBL/GenBank/DDBJ whole genome shotgun (WGS) entry which is preliminary data.</text>
</comment>
<dbReference type="SUPFAM" id="SSF46785">
    <property type="entry name" value="Winged helix' DNA-binding domain"/>
    <property type="match status" value="1"/>
</dbReference>
<dbReference type="SUPFAM" id="SSF51206">
    <property type="entry name" value="cAMP-binding domain-like"/>
    <property type="match status" value="1"/>
</dbReference>
<evidence type="ECO:0000256" key="1">
    <source>
        <dbReference type="ARBA" id="ARBA00023015"/>
    </source>
</evidence>
<dbReference type="Pfam" id="PF13545">
    <property type="entry name" value="HTH_Crp_2"/>
    <property type="match status" value="1"/>
</dbReference>
<dbReference type="AlphaFoldDB" id="A0A4V2WJU9"/>
<dbReference type="InterPro" id="IPR050397">
    <property type="entry name" value="Env_Response_Regulators"/>
</dbReference>
<proteinExistence type="predicted"/>
<dbReference type="InterPro" id="IPR012318">
    <property type="entry name" value="HTH_CRP"/>
</dbReference>
<dbReference type="InterPro" id="IPR036390">
    <property type="entry name" value="WH_DNA-bd_sf"/>
</dbReference>
<keyword evidence="1" id="KW-0805">Transcription regulation</keyword>
<dbReference type="PANTHER" id="PTHR24567:SF28">
    <property type="entry name" value="LISTERIOLYSIN REGULATORY PROTEIN"/>
    <property type="match status" value="1"/>
</dbReference>
<reference evidence="7 8" key="1">
    <citation type="submission" date="2019-03" db="EMBL/GenBank/DDBJ databases">
        <title>Paracraurococcus aquatilis NE82 genome sequence.</title>
        <authorList>
            <person name="Zhao Y."/>
            <person name="Du Z."/>
        </authorList>
    </citation>
    <scope>NUCLEOTIDE SEQUENCE [LARGE SCALE GENOMIC DNA]</scope>
    <source>
        <strain evidence="7 8">NE82</strain>
    </source>
</reference>
<evidence type="ECO:0000256" key="2">
    <source>
        <dbReference type="ARBA" id="ARBA00023125"/>
    </source>
</evidence>
<accession>A0A4V2WJU9</accession>
<dbReference type="Gene3D" id="2.60.120.10">
    <property type="entry name" value="Jelly Rolls"/>
    <property type="match status" value="1"/>
</dbReference>
<evidence type="ECO:0000313" key="8">
    <source>
        <dbReference type="Proteomes" id="UP000295023"/>
    </source>
</evidence>
<evidence type="ECO:0000259" key="6">
    <source>
        <dbReference type="PROSITE" id="PS51063"/>
    </source>
</evidence>
<dbReference type="InterPro" id="IPR014710">
    <property type="entry name" value="RmlC-like_jellyroll"/>
</dbReference>
<dbReference type="InterPro" id="IPR018490">
    <property type="entry name" value="cNMP-bd_dom_sf"/>
</dbReference>
<organism evidence="7 8">
    <name type="scientific">Roseicella aquatilis</name>
    <dbReference type="NCBI Taxonomy" id="2527868"/>
    <lineage>
        <taxon>Bacteria</taxon>
        <taxon>Pseudomonadati</taxon>
        <taxon>Pseudomonadota</taxon>
        <taxon>Alphaproteobacteria</taxon>
        <taxon>Acetobacterales</taxon>
        <taxon>Roseomonadaceae</taxon>
        <taxon>Roseicella</taxon>
    </lineage>
</organism>
<feature type="domain" description="HTH crp-type" evidence="6">
    <location>
        <begin position="224"/>
        <end position="298"/>
    </location>
</feature>
<dbReference type="GO" id="GO:0003700">
    <property type="term" value="F:DNA-binding transcription factor activity"/>
    <property type="evidence" value="ECO:0007669"/>
    <property type="project" value="TreeGrafter"/>
</dbReference>
<feature type="region of interest" description="Disordered" evidence="4">
    <location>
        <begin position="48"/>
        <end position="77"/>
    </location>
</feature>
<dbReference type="InterPro" id="IPR036388">
    <property type="entry name" value="WH-like_DNA-bd_sf"/>
</dbReference>
<dbReference type="PRINTS" id="PR00034">
    <property type="entry name" value="HTHCRP"/>
</dbReference>
<evidence type="ECO:0000313" key="7">
    <source>
        <dbReference type="EMBL" id="TCZ55990.1"/>
    </source>
</evidence>
<dbReference type="PROSITE" id="PS50042">
    <property type="entry name" value="CNMP_BINDING_3"/>
    <property type="match status" value="1"/>
</dbReference>
<evidence type="ECO:0000259" key="5">
    <source>
        <dbReference type="PROSITE" id="PS50042"/>
    </source>
</evidence>
<dbReference type="SMART" id="SM00419">
    <property type="entry name" value="HTH_CRP"/>
    <property type="match status" value="1"/>
</dbReference>
<dbReference type="OrthoDB" id="3525895at2"/>
<protein>
    <submittedName>
        <fullName evidence="7">Crp/Fnr family transcriptional regulator</fullName>
    </submittedName>
</protein>
<dbReference type="InterPro" id="IPR000595">
    <property type="entry name" value="cNMP-bd_dom"/>
</dbReference>
<dbReference type="Pfam" id="PF00027">
    <property type="entry name" value="cNMP_binding"/>
    <property type="match status" value="1"/>
</dbReference>
<dbReference type="Gene3D" id="1.10.10.10">
    <property type="entry name" value="Winged helix-like DNA-binding domain superfamily/Winged helix DNA-binding domain"/>
    <property type="match status" value="1"/>
</dbReference>
<dbReference type="SMART" id="SM00100">
    <property type="entry name" value="cNMP"/>
    <property type="match status" value="1"/>
</dbReference>
<evidence type="ECO:0000256" key="4">
    <source>
        <dbReference type="SAM" id="MobiDB-lite"/>
    </source>
</evidence>
<dbReference type="PANTHER" id="PTHR24567">
    <property type="entry name" value="CRP FAMILY TRANSCRIPTIONAL REGULATORY PROTEIN"/>
    <property type="match status" value="1"/>
</dbReference>
<dbReference type="Proteomes" id="UP000295023">
    <property type="component" value="Unassembled WGS sequence"/>
</dbReference>
<dbReference type="GO" id="GO:0003677">
    <property type="term" value="F:DNA binding"/>
    <property type="evidence" value="ECO:0007669"/>
    <property type="project" value="UniProtKB-KW"/>
</dbReference>
<feature type="domain" description="Cyclic nucleotide-binding" evidence="5">
    <location>
        <begin position="89"/>
        <end position="210"/>
    </location>
</feature>
<keyword evidence="3" id="KW-0804">Transcription</keyword>
<name>A0A4V2WJU9_9PROT</name>
<keyword evidence="8" id="KW-1185">Reference proteome</keyword>
<dbReference type="CDD" id="cd00038">
    <property type="entry name" value="CAP_ED"/>
    <property type="match status" value="1"/>
</dbReference>
<dbReference type="PROSITE" id="PS51063">
    <property type="entry name" value="HTH_CRP_2"/>
    <property type="match status" value="1"/>
</dbReference>
<evidence type="ECO:0000256" key="3">
    <source>
        <dbReference type="ARBA" id="ARBA00023163"/>
    </source>
</evidence>
<keyword evidence="2" id="KW-0238">DNA-binding</keyword>
<sequence>MALGLAHRSAGAGCLRGSVARPVVHLLPGAALACAPLDGGARSCGLYRLSKTRGPRRPPRQDTAMRHTPTPPPPATARLDPAMLQEVPFFGGLAREDLAGLALLGHTHRLRQDQILFAQDTEADSLHLLLQGQLKVVQATTGGQQVVLHFFGPGQLAGVFALLGPGQHYPATVSAVLDSVVLTWGPAALREMLRRHPELALNAMRALGQRTQEAHLRLREAAADRVERRLALTLLRLGRQSGTADEAGGISLDFPLTRQDLAEMTGTTLHTVSRILSGWEQAGILAGGRKRVALRDPQALQRIAGAGAG</sequence>
<dbReference type="EMBL" id="SKBM01000024">
    <property type="protein sequence ID" value="TCZ55990.1"/>
    <property type="molecule type" value="Genomic_DNA"/>
</dbReference>
<gene>
    <name evidence="7" type="ORF">EXY23_20565</name>
</gene>